<protein>
    <submittedName>
        <fullName evidence="3">ComEC/Rec2 family competence protein</fullName>
    </submittedName>
</protein>
<evidence type="ECO:0000313" key="3">
    <source>
        <dbReference type="EMBL" id="MFC1799725.1"/>
    </source>
</evidence>
<keyword evidence="4" id="KW-1185">Reference proteome</keyword>
<feature type="chain" id="PRO_5047066777" evidence="1">
    <location>
        <begin position="26"/>
        <end position="415"/>
    </location>
</feature>
<reference evidence="3 4" key="1">
    <citation type="submission" date="2024-09" db="EMBL/GenBank/DDBJ databases">
        <authorList>
            <person name="D'Angelo T."/>
        </authorList>
    </citation>
    <scope>NUCLEOTIDE SEQUENCE [LARGE SCALE GENOMIC DNA]</scope>
    <source>
        <strain evidence="3">SAG AM-311-F02</strain>
    </source>
</reference>
<dbReference type="PANTHER" id="PTHR30619:SF1">
    <property type="entry name" value="RECOMBINATION PROTEIN 2"/>
    <property type="match status" value="1"/>
</dbReference>
<feature type="signal peptide" evidence="1">
    <location>
        <begin position="1"/>
        <end position="25"/>
    </location>
</feature>
<name>A0ABV6YNS5_UNCEI</name>
<comment type="caution">
    <text evidence="3">The sequence shown here is derived from an EMBL/GenBank/DDBJ whole genome shotgun (WGS) entry which is preliminary data.</text>
</comment>
<dbReference type="PROSITE" id="PS51257">
    <property type="entry name" value="PROKAR_LIPOPROTEIN"/>
    <property type="match status" value="1"/>
</dbReference>
<dbReference type="CDD" id="cd07731">
    <property type="entry name" value="ComA-like_MBL-fold"/>
    <property type="match status" value="1"/>
</dbReference>
<gene>
    <name evidence="3" type="ORF">ACFL2Z_02295</name>
</gene>
<organism evidence="3 4">
    <name type="scientific">Eiseniibacteriota bacterium</name>
    <dbReference type="NCBI Taxonomy" id="2212470"/>
    <lineage>
        <taxon>Bacteria</taxon>
        <taxon>Candidatus Eiseniibacteriota</taxon>
    </lineage>
</organism>
<dbReference type="InterPro" id="IPR036866">
    <property type="entry name" value="RibonucZ/Hydroxyglut_hydro"/>
</dbReference>
<dbReference type="PANTHER" id="PTHR30619">
    <property type="entry name" value="DNA INTERNALIZATION/COMPETENCE PROTEIN COMEC/REC2"/>
    <property type="match status" value="1"/>
</dbReference>
<dbReference type="InterPro" id="IPR035681">
    <property type="entry name" value="ComA-like_MBL"/>
</dbReference>
<dbReference type="Proteomes" id="UP001594288">
    <property type="component" value="Unassembled WGS sequence"/>
</dbReference>
<sequence>MRLNVGMRWVALFAIAGLAALTGCAERDDTLADIDTDPPVVSSIIEEDGRVSWDTDESAECALLYGSRTGTYNHYGYSVYDGGRAHYVDLIDIEPDTYYFRIMATDRAGNSMTTEEMTYEISEVPSTENLIYTMVDVGWGDCHFIECPNGTNIIVDSGWGTIGEYPHAADVDQFLLARGVAPPAGIDYMVGTHAHGDHYGYFLGLVPRFPQTHFLAPGESYSSVWDQVKDVLTSPSTLTDSLAEGQTNGTVDFLKWDEEHGVAVKVLSSGAGRFVLPGQNSDPLNNDSVVLKITYGEVDIILGSDAEEFVEQRMVKAYGSEMDVEVFKVGHHANNDASSPEYLKALSARVGFITNSLEENPGVFDQEIIDRLRAYGVDYYASDRAYMNGARNDEPVYGHLSLITDGETYTVWSWK</sequence>
<proteinExistence type="predicted"/>
<accession>A0ABV6YNS5</accession>
<dbReference type="InterPro" id="IPR001279">
    <property type="entry name" value="Metallo-B-lactamas"/>
</dbReference>
<evidence type="ECO:0000256" key="1">
    <source>
        <dbReference type="SAM" id="SignalP"/>
    </source>
</evidence>
<keyword evidence="1" id="KW-0732">Signal</keyword>
<dbReference type="EMBL" id="JBHPEI010000025">
    <property type="protein sequence ID" value="MFC1799725.1"/>
    <property type="molecule type" value="Genomic_DNA"/>
</dbReference>
<dbReference type="Pfam" id="PF00753">
    <property type="entry name" value="Lactamase_B"/>
    <property type="match status" value="1"/>
</dbReference>
<evidence type="ECO:0000313" key="4">
    <source>
        <dbReference type="Proteomes" id="UP001594288"/>
    </source>
</evidence>
<dbReference type="SUPFAM" id="SSF56281">
    <property type="entry name" value="Metallo-hydrolase/oxidoreductase"/>
    <property type="match status" value="1"/>
</dbReference>
<dbReference type="Gene3D" id="3.60.15.10">
    <property type="entry name" value="Ribonuclease Z/Hydroxyacylglutathione hydrolase-like"/>
    <property type="match status" value="1"/>
</dbReference>
<feature type="domain" description="Metallo-beta-lactamase" evidence="2">
    <location>
        <begin position="140"/>
        <end position="343"/>
    </location>
</feature>
<dbReference type="InterPro" id="IPR052159">
    <property type="entry name" value="Competence_DNA_uptake"/>
</dbReference>
<evidence type="ECO:0000259" key="2">
    <source>
        <dbReference type="Pfam" id="PF00753"/>
    </source>
</evidence>